<organism evidence="2 3">
    <name type="scientific">Gimesia chilikensis</name>
    <dbReference type="NCBI Taxonomy" id="2605989"/>
    <lineage>
        <taxon>Bacteria</taxon>
        <taxon>Pseudomonadati</taxon>
        <taxon>Planctomycetota</taxon>
        <taxon>Planctomycetia</taxon>
        <taxon>Planctomycetales</taxon>
        <taxon>Planctomycetaceae</taxon>
        <taxon>Gimesia</taxon>
    </lineage>
</organism>
<dbReference type="OrthoDB" id="9926233at2"/>
<keyword evidence="3" id="KW-1185">Reference proteome</keyword>
<dbReference type="AlphaFoldDB" id="A0A517PPL3"/>
<protein>
    <submittedName>
        <fullName evidence="2">Uncharacterized protein</fullName>
    </submittedName>
</protein>
<proteinExistence type="predicted"/>
<reference evidence="2 3" key="1">
    <citation type="submission" date="2019-02" db="EMBL/GenBank/DDBJ databases">
        <title>Deep-cultivation of Planctomycetes and their phenomic and genomic characterization uncovers novel biology.</title>
        <authorList>
            <person name="Wiegand S."/>
            <person name="Jogler M."/>
            <person name="Boedeker C."/>
            <person name="Pinto D."/>
            <person name="Vollmers J."/>
            <person name="Rivas-Marin E."/>
            <person name="Kohn T."/>
            <person name="Peeters S.H."/>
            <person name="Heuer A."/>
            <person name="Rast P."/>
            <person name="Oberbeckmann S."/>
            <person name="Bunk B."/>
            <person name="Jeske O."/>
            <person name="Meyerdierks A."/>
            <person name="Storesund J.E."/>
            <person name="Kallscheuer N."/>
            <person name="Luecker S."/>
            <person name="Lage O.M."/>
            <person name="Pohl T."/>
            <person name="Merkel B.J."/>
            <person name="Hornburger P."/>
            <person name="Mueller R.-W."/>
            <person name="Bruemmer F."/>
            <person name="Labrenz M."/>
            <person name="Spormann A.M."/>
            <person name="Op den Camp H."/>
            <person name="Overmann J."/>
            <person name="Amann R."/>
            <person name="Jetten M.S.M."/>
            <person name="Mascher T."/>
            <person name="Medema M.H."/>
            <person name="Devos D.P."/>
            <person name="Kaster A.-K."/>
            <person name="Ovreas L."/>
            <person name="Rohde M."/>
            <person name="Galperin M.Y."/>
            <person name="Jogler C."/>
        </authorList>
    </citation>
    <scope>NUCLEOTIDE SEQUENCE [LARGE SCALE GENOMIC DNA]</scope>
    <source>
        <strain evidence="2 3">HG66A1</strain>
    </source>
</reference>
<accession>A0A517PPL3</accession>
<dbReference type="Proteomes" id="UP000320421">
    <property type="component" value="Chromosome"/>
</dbReference>
<sequence>MTDLVVLLAVLSLWFILNLWILPRLGMQTCLSGLCGLNPQPCPQPVKTDTSDRRDPQAVSRHPEQGE</sequence>
<evidence type="ECO:0000256" key="1">
    <source>
        <dbReference type="SAM" id="MobiDB-lite"/>
    </source>
</evidence>
<dbReference type="EMBL" id="CP036266">
    <property type="protein sequence ID" value="QDT21314.1"/>
    <property type="molecule type" value="Genomic_DNA"/>
</dbReference>
<evidence type="ECO:0000313" key="2">
    <source>
        <dbReference type="EMBL" id="QDT21314.1"/>
    </source>
</evidence>
<evidence type="ECO:0000313" key="3">
    <source>
        <dbReference type="Proteomes" id="UP000320421"/>
    </source>
</evidence>
<feature type="compositionally biased region" description="Basic and acidic residues" evidence="1">
    <location>
        <begin position="49"/>
        <end position="67"/>
    </location>
</feature>
<gene>
    <name evidence="2" type="ORF">HG66A1_31130</name>
</gene>
<feature type="region of interest" description="Disordered" evidence="1">
    <location>
        <begin position="42"/>
        <end position="67"/>
    </location>
</feature>
<dbReference type="RefSeq" id="WP_145185456.1">
    <property type="nucleotide sequence ID" value="NZ_CP036266.1"/>
</dbReference>
<name>A0A517PPL3_9PLAN</name>